<comment type="caution">
    <text evidence="2">The sequence shown here is derived from an EMBL/GenBank/DDBJ whole genome shotgun (WGS) entry which is preliminary data.</text>
</comment>
<feature type="region of interest" description="Disordered" evidence="1">
    <location>
        <begin position="111"/>
        <end position="166"/>
    </location>
</feature>
<evidence type="ECO:0000256" key="1">
    <source>
        <dbReference type="SAM" id="MobiDB-lite"/>
    </source>
</evidence>
<keyword evidence="3" id="KW-1185">Reference proteome</keyword>
<dbReference type="AlphaFoldDB" id="A0A167B2Y9"/>
<dbReference type="OrthoDB" id="10581375at2759"/>
<organism evidence="2 3">
    <name type="scientific">Beauveria brongniartii RCEF 3172</name>
    <dbReference type="NCBI Taxonomy" id="1081107"/>
    <lineage>
        <taxon>Eukaryota</taxon>
        <taxon>Fungi</taxon>
        <taxon>Dikarya</taxon>
        <taxon>Ascomycota</taxon>
        <taxon>Pezizomycotina</taxon>
        <taxon>Sordariomycetes</taxon>
        <taxon>Hypocreomycetidae</taxon>
        <taxon>Hypocreales</taxon>
        <taxon>Cordycipitaceae</taxon>
        <taxon>Beauveria</taxon>
        <taxon>Beauveria brongniartii</taxon>
    </lineage>
</organism>
<dbReference type="Proteomes" id="UP000076863">
    <property type="component" value="Unassembled WGS sequence"/>
</dbReference>
<evidence type="ECO:0000313" key="2">
    <source>
        <dbReference type="EMBL" id="OAA39594.1"/>
    </source>
</evidence>
<feature type="compositionally biased region" description="Low complexity" evidence="1">
    <location>
        <begin position="130"/>
        <end position="148"/>
    </location>
</feature>
<evidence type="ECO:0000313" key="3">
    <source>
        <dbReference type="Proteomes" id="UP000076863"/>
    </source>
</evidence>
<sequence length="166" mass="16563">MRVSAIIAAASACSVIAAPIESRENGEPNLLGGFNIPLLGAAGQEGFATFAGFLDNLFNGAIFSPVSKVLQGQPVGAAGDAVTGLVKTGTNLVKNIGATGMAGINGYNPTAKSQSDLAKGAAEAGVNLKSGQGVPSQQSQQAAQSGEQKTQQQPEQPAPANGTENQ</sequence>
<gene>
    <name evidence="2" type="ORF">BBO_06571</name>
</gene>
<dbReference type="EMBL" id="AZHA01000022">
    <property type="protein sequence ID" value="OAA39594.1"/>
    <property type="molecule type" value="Genomic_DNA"/>
</dbReference>
<name>A0A167B2Y9_9HYPO</name>
<reference evidence="2 3" key="1">
    <citation type="journal article" date="2016" name="Genome Biol. Evol.">
        <title>Divergent and convergent evolution of fungal pathogenicity.</title>
        <authorList>
            <person name="Shang Y."/>
            <person name="Xiao G."/>
            <person name="Zheng P."/>
            <person name="Cen K."/>
            <person name="Zhan S."/>
            <person name="Wang C."/>
        </authorList>
    </citation>
    <scope>NUCLEOTIDE SEQUENCE [LARGE SCALE GENOMIC DNA]</scope>
    <source>
        <strain evidence="2 3">RCEF 3172</strain>
    </source>
</reference>
<accession>A0A167B2Y9</accession>
<protein>
    <submittedName>
        <fullName evidence="2">Uncharacterized protein</fullName>
    </submittedName>
</protein>
<proteinExistence type="predicted"/>